<dbReference type="Pfam" id="PF01381">
    <property type="entry name" value="HTH_3"/>
    <property type="match status" value="1"/>
</dbReference>
<sequence>MSELQRLIKEQLKNEEFKREWDRLEPRYQVITQLLKLRIKYDLTQKQFAEKVGTTQAVISRIENGNVNIGIDFLERVAKAFGKKVEVKLI</sequence>
<dbReference type="InterPro" id="IPR001387">
    <property type="entry name" value="Cro/C1-type_HTH"/>
</dbReference>
<evidence type="ECO:0000313" key="3">
    <source>
        <dbReference type="Proteomes" id="UP001447842"/>
    </source>
</evidence>
<dbReference type="RefSeq" id="WP_345973574.1">
    <property type="nucleotide sequence ID" value="NZ_CP147920.1"/>
</dbReference>
<keyword evidence="3" id="KW-1185">Reference proteome</keyword>
<dbReference type="CDD" id="cd00093">
    <property type="entry name" value="HTH_XRE"/>
    <property type="match status" value="1"/>
</dbReference>
<dbReference type="EMBL" id="CP147920">
    <property type="protein sequence ID" value="XAU16178.1"/>
    <property type="molecule type" value="Genomic_DNA"/>
</dbReference>
<feature type="domain" description="HTH cro/C1-type" evidence="1">
    <location>
        <begin position="34"/>
        <end position="90"/>
    </location>
</feature>
<dbReference type="SUPFAM" id="SSF47413">
    <property type="entry name" value="lambda repressor-like DNA-binding domains"/>
    <property type="match status" value="1"/>
</dbReference>
<gene>
    <name evidence="2" type="ORF">WCY31_05570</name>
</gene>
<dbReference type="Gene3D" id="1.10.260.40">
    <property type="entry name" value="lambda repressor-like DNA-binding domains"/>
    <property type="match status" value="1"/>
</dbReference>
<dbReference type="PROSITE" id="PS50943">
    <property type="entry name" value="HTH_CROC1"/>
    <property type="match status" value="1"/>
</dbReference>
<name>A0ABZ3HE75_9BACT</name>
<dbReference type="Proteomes" id="UP001447842">
    <property type="component" value="Chromosome"/>
</dbReference>
<dbReference type="SMART" id="SM00530">
    <property type="entry name" value="HTH_XRE"/>
    <property type="match status" value="1"/>
</dbReference>
<organism evidence="2 3">
    <name type="scientific">Sulfurimonas diazotrophicus</name>
    <dbReference type="NCBI Taxonomy" id="3131939"/>
    <lineage>
        <taxon>Bacteria</taxon>
        <taxon>Pseudomonadati</taxon>
        <taxon>Campylobacterota</taxon>
        <taxon>Epsilonproteobacteria</taxon>
        <taxon>Campylobacterales</taxon>
        <taxon>Sulfurimonadaceae</taxon>
        <taxon>Sulfurimonas</taxon>
    </lineage>
</organism>
<dbReference type="InterPro" id="IPR010982">
    <property type="entry name" value="Lambda_DNA-bd_dom_sf"/>
</dbReference>
<evidence type="ECO:0000313" key="2">
    <source>
        <dbReference type="EMBL" id="XAU16178.1"/>
    </source>
</evidence>
<evidence type="ECO:0000259" key="1">
    <source>
        <dbReference type="PROSITE" id="PS50943"/>
    </source>
</evidence>
<protein>
    <submittedName>
        <fullName evidence="2">Helix-turn-helix transcriptional regulator</fullName>
    </submittedName>
</protein>
<reference evidence="2 3" key="1">
    <citation type="submission" date="2024-03" db="EMBL/GenBank/DDBJ databases">
        <title>Sulfurimonas sp. HSL3-1.</title>
        <authorList>
            <person name="Wang S."/>
        </authorList>
    </citation>
    <scope>NUCLEOTIDE SEQUENCE [LARGE SCALE GENOMIC DNA]</scope>
    <source>
        <strain evidence="2 3">HSL3-1</strain>
    </source>
</reference>
<proteinExistence type="predicted"/>
<accession>A0ABZ3HE75</accession>